<name>A0AAN8H6L9_CHAGU</name>
<proteinExistence type="predicted"/>
<organism evidence="2 3">
    <name type="scientific">Champsocephalus gunnari</name>
    <name type="common">Mackerel icefish</name>
    <dbReference type="NCBI Taxonomy" id="52237"/>
    <lineage>
        <taxon>Eukaryota</taxon>
        <taxon>Metazoa</taxon>
        <taxon>Chordata</taxon>
        <taxon>Craniata</taxon>
        <taxon>Vertebrata</taxon>
        <taxon>Euteleostomi</taxon>
        <taxon>Actinopterygii</taxon>
        <taxon>Neopterygii</taxon>
        <taxon>Teleostei</taxon>
        <taxon>Neoteleostei</taxon>
        <taxon>Acanthomorphata</taxon>
        <taxon>Eupercaria</taxon>
        <taxon>Perciformes</taxon>
        <taxon>Notothenioidei</taxon>
        <taxon>Channichthyidae</taxon>
        <taxon>Champsocephalus</taxon>
    </lineage>
</organism>
<accession>A0AAN8H6L9</accession>
<dbReference type="EMBL" id="JAURVH010001532">
    <property type="protein sequence ID" value="KAK5901419.1"/>
    <property type="molecule type" value="Genomic_DNA"/>
</dbReference>
<keyword evidence="3" id="KW-1185">Reference proteome</keyword>
<evidence type="ECO:0000313" key="2">
    <source>
        <dbReference type="EMBL" id="KAK5901419.1"/>
    </source>
</evidence>
<sequence>MEREPDGDKMEMEKHRLIDGRKEEPGGEERTEERQQLGVEEEQQIVKESGDRDATLAEEVGGVGGTAEKEGRENDWSGEGENMAGKARSPLGTGRPTRSNERRERGPNTKTESPGTSKWRGRWMSKARRGK</sequence>
<feature type="compositionally biased region" description="Basic and acidic residues" evidence="1">
    <location>
        <begin position="44"/>
        <end position="55"/>
    </location>
</feature>
<evidence type="ECO:0000313" key="3">
    <source>
        <dbReference type="Proteomes" id="UP001331515"/>
    </source>
</evidence>
<evidence type="ECO:0000256" key="1">
    <source>
        <dbReference type="SAM" id="MobiDB-lite"/>
    </source>
</evidence>
<dbReference type="AlphaFoldDB" id="A0AAN8H6L9"/>
<protein>
    <submittedName>
        <fullName evidence="2">Uncharacterized protein</fullName>
    </submittedName>
</protein>
<feature type="compositionally biased region" description="Basic residues" evidence="1">
    <location>
        <begin position="119"/>
        <end position="131"/>
    </location>
</feature>
<gene>
    <name evidence="2" type="ORF">CgunFtcFv8_026293</name>
</gene>
<feature type="compositionally biased region" description="Basic and acidic residues" evidence="1">
    <location>
        <begin position="1"/>
        <end position="35"/>
    </location>
</feature>
<reference evidence="2 3" key="1">
    <citation type="journal article" date="2023" name="Mol. Biol. Evol.">
        <title>Genomics of Secondarily Temperate Adaptation in the Only Non-Antarctic Icefish.</title>
        <authorList>
            <person name="Rivera-Colon A.G."/>
            <person name="Rayamajhi N."/>
            <person name="Minhas B.F."/>
            <person name="Madrigal G."/>
            <person name="Bilyk K.T."/>
            <person name="Yoon V."/>
            <person name="Hune M."/>
            <person name="Gregory S."/>
            <person name="Cheng C.H.C."/>
            <person name="Catchen J.M."/>
        </authorList>
    </citation>
    <scope>NUCLEOTIDE SEQUENCE [LARGE SCALE GENOMIC DNA]</scope>
    <source>
        <tissue evidence="2">White muscle</tissue>
    </source>
</reference>
<feature type="compositionally biased region" description="Basic and acidic residues" evidence="1">
    <location>
        <begin position="98"/>
        <end position="107"/>
    </location>
</feature>
<dbReference type="Proteomes" id="UP001331515">
    <property type="component" value="Unassembled WGS sequence"/>
</dbReference>
<comment type="caution">
    <text evidence="2">The sequence shown here is derived from an EMBL/GenBank/DDBJ whole genome shotgun (WGS) entry which is preliminary data.</text>
</comment>
<feature type="region of interest" description="Disordered" evidence="1">
    <location>
        <begin position="1"/>
        <end position="131"/>
    </location>
</feature>